<name>A0ABU3KHV4_9BURK</name>
<protein>
    <recommendedName>
        <fullName evidence="3">TubC N-terminal docking domain-containing protein</fullName>
    </recommendedName>
</protein>
<evidence type="ECO:0008006" key="3">
    <source>
        <dbReference type="Google" id="ProtNLM"/>
    </source>
</evidence>
<evidence type="ECO:0000313" key="2">
    <source>
        <dbReference type="Proteomes" id="UP001321700"/>
    </source>
</evidence>
<keyword evidence="2" id="KW-1185">Reference proteome</keyword>
<evidence type="ECO:0000313" key="1">
    <source>
        <dbReference type="EMBL" id="MDT7517346.1"/>
    </source>
</evidence>
<sequence>MSAQALIRQAQASGIALRLVGDKVKASGPREAVTRLLVPLREHREALVDALQSEPVEPLHSAPVKAATEPADWHALDAAYLAHHFNCPTCIAAGRGSRYGQRCGAGMALWRAYSAA</sequence>
<dbReference type="Proteomes" id="UP001321700">
    <property type="component" value="Unassembled WGS sequence"/>
</dbReference>
<dbReference type="EMBL" id="JAVBIK010000001">
    <property type="protein sequence ID" value="MDT7517346.1"/>
    <property type="molecule type" value="Genomic_DNA"/>
</dbReference>
<reference evidence="1 2" key="1">
    <citation type="submission" date="2023-08" db="EMBL/GenBank/DDBJ databases">
        <title>Rhodoferax potami sp. nov. and Rhodoferax mekongensis sp. nov., isolated from the Mekong River in Thailand.</title>
        <authorList>
            <person name="Kitikhun S."/>
            <person name="Charoenyingcharoen P."/>
            <person name="Siriarchawattana P."/>
            <person name="Likhitrattanapisal S."/>
            <person name="Nilsakha T."/>
            <person name="Chanpet A."/>
            <person name="Rattanawaree P."/>
            <person name="Ingsriswang S."/>
        </authorList>
    </citation>
    <scope>NUCLEOTIDE SEQUENCE [LARGE SCALE GENOMIC DNA]</scope>
    <source>
        <strain evidence="1 2">TBRC 17660</strain>
    </source>
</reference>
<accession>A0ABU3KHV4</accession>
<organism evidence="1 2">
    <name type="scientific">Rhodoferax potami</name>
    <dbReference type="NCBI Taxonomy" id="3068338"/>
    <lineage>
        <taxon>Bacteria</taxon>
        <taxon>Pseudomonadati</taxon>
        <taxon>Pseudomonadota</taxon>
        <taxon>Betaproteobacteria</taxon>
        <taxon>Burkholderiales</taxon>
        <taxon>Comamonadaceae</taxon>
        <taxon>Rhodoferax</taxon>
    </lineage>
</organism>
<dbReference type="RefSeq" id="WP_313873179.1">
    <property type="nucleotide sequence ID" value="NZ_JAVBIK010000001.1"/>
</dbReference>
<gene>
    <name evidence="1" type="ORF">RAE19_01075</name>
</gene>
<comment type="caution">
    <text evidence="1">The sequence shown here is derived from an EMBL/GenBank/DDBJ whole genome shotgun (WGS) entry which is preliminary data.</text>
</comment>
<proteinExistence type="predicted"/>